<dbReference type="Gene3D" id="1.10.287.130">
    <property type="match status" value="1"/>
</dbReference>
<gene>
    <name evidence="7" type="ORF">EZ444_16845</name>
</gene>
<dbReference type="EC" id="2.7.13.3" evidence="2"/>
<dbReference type="InterPro" id="IPR013656">
    <property type="entry name" value="PAS_4"/>
</dbReference>
<dbReference type="PANTHER" id="PTHR43304:SF1">
    <property type="entry name" value="PAC DOMAIN-CONTAINING PROTEIN"/>
    <property type="match status" value="1"/>
</dbReference>
<evidence type="ECO:0000313" key="8">
    <source>
        <dbReference type="Proteomes" id="UP000291117"/>
    </source>
</evidence>
<dbReference type="NCBIfam" id="TIGR00229">
    <property type="entry name" value="sensory_box"/>
    <property type="match status" value="4"/>
</dbReference>
<dbReference type="InterPro" id="IPR000014">
    <property type="entry name" value="PAS"/>
</dbReference>
<dbReference type="InterPro" id="IPR052162">
    <property type="entry name" value="Sensor_kinase/Photoreceptor"/>
</dbReference>
<sequence>MLTLENVTSVFRSSPNGYMVLLPNKPYFTIAAVNKPFLDVIKANRADLIGKGIFETIYHRPSIWGPKGMKSLKNALEDTMQSKKASNYNVADWEINTFPLLDDEEKIKFIVHNLTDTTQVITNDDQQIALNNALLIQNSFQHPLFDDYPDAVFTLDPEGNFLSANKALIDLTECREEELFKLSFTPFIAPGDREKAHDHFKKTTHGELQNFDIRTISAKGTHRILNVTNLPIVINQEVIGVHVIAKDITAITKTQKQLDDYHYRISDILESITDGFMALDRDWVVTYWNKEAERLLLMSREYMIGKNIWEVYEDAIPTKFYSEYHRAVDENISVRFDEYFSRLNIWIEVSAFPSDEGLSLYFRDITERKHGEEQLQQEKEKYLELFNFSPLPQWVFDAETLQFLDVNNAAVKHYGYSKEEFLEMTIKDIRPAADVKELGEILKDTFKTGIFRARMVRHLKKSGELMHICVEANAVTFEGKAAMLVLAIDYTEKLKSERALAASEQRFKALVQDGSDLVAILDPTGNYKYVSPTSKSILGIDPEQLIGKNAFDFIHKDDKEKVISQFGLLNEQKRVKIMPFRFKGVDSHYHWIETIITDMTEDPVVAGIVANSRDVTQRMEGELKTQDGIDRLREIAWMQAHEVRAPLACVMGLSKILLDNNEDERSRKESLQHLMRSAGELDSIIREIIKKAEDLPTDL</sequence>
<evidence type="ECO:0000256" key="3">
    <source>
        <dbReference type="ARBA" id="ARBA00022553"/>
    </source>
</evidence>
<dbReference type="CDD" id="cd00082">
    <property type="entry name" value="HisKA"/>
    <property type="match status" value="1"/>
</dbReference>
<keyword evidence="4" id="KW-0808">Transferase</keyword>
<dbReference type="InterPro" id="IPR035965">
    <property type="entry name" value="PAS-like_dom_sf"/>
</dbReference>
<reference evidence="7 8" key="1">
    <citation type="submission" date="2019-02" db="EMBL/GenBank/DDBJ databases">
        <title>Pedobacter sp. RP-3-8 sp. nov., isolated from Arctic soil.</title>
        <authorList>
            <person name="Dahal R.H."/>
        </authorList>
    </citation>
    <scope>NUCLEOTIDE SEQUENCE [LARGE SCALE GENOMIC DNA]</scope>
    <source>
        <strain evidence="7 8">RP-3-8</strain>
    </source>
</reference>
<feature type="domain" description="PAS" evidence="6">
    <location>
        <begin position="261"/>
        <end position="331"/>
    </location>
</feature>
<dbReference type="PANTHER" id="PTHR43304">
    <property type="entry name" value="PHYTOCHROME-LIKE PROTEIN CPH1"/>
    <property type="match status" value="1"/>
</dbReference>
<dbReference type="OrthoDB" id="6231665at2"/>
<dbReference type="Pfam" id="PF13188">
    <property type="entry name" value="PAS_8"/>
    <property type="match status" value="1"/>
</dbReference>
<dbReference type="PROSITE" id="PS50112">
    <property type="entry name" value="PAS"/>
    <property type="match status" value="4"/>
</dbReference>
<evidence type="ECO:0000256" key="2">
    <source>
        <dbReference type="ARBA" id="ARBA00012438"/>
    </source>
</evidence>
<dbReference type="EMBL" id="SJSM01000011">
    <property type="protein sequence ID" value="TCC94667.1"/>
    <property type="molecule type" value="Genomic_DNA"/>
</dbReference>
<dbReference type="InterPro" id="IPR003661">
    <property type="entry name" value="HisK_dim/P_dom"/>
</dbReference>
<dbReference type="RefSeq" id="WP_131610319.1">
    <property type="nucleotide sequence ID" value="NZ_SJSM01000011.1"/>
</dbReference>
<evidence type="ECO:0000256" key="4">
    <source>
        <dbReference type="ARBA" id="ARBA00022679"/>
    </source>
</evidence>
<dbReference type="GO" id="GO:0000155">
    <property type="term" value="F:phosphorelay sensor kinase activity"/>
    <property type="evidence" value="ECO:0007669"/>
    <property type="project" value="InterPro"/>
</dbReference>
<dbReference type="CDD" id="cd00130">
    <property type="entry name" value="PAS"/>
    <property type="match status" value="4"/>
</dbReference>
<dbReference type="SMART" id="SM00091">
    <property type="entry name" value="PAS"/>
    <property type="match status" value="5"/>
</dbReference>
<proteinExistence type="predicted"/>
<evidence type="ECO:0000256" key="5">
    <source>
        <dbReference type="ARBA" id="ARBA00022777"/>
    </source>
</evidence>
<comment type="catalytic activity">
    <reaction evidence="1">
        <text>ATP + protein L-histidine = ADP + protein N-phospho-L-histidine.</text>
        <dbReference type="EC" id="2.7.13.3"/>
    </reaction>
</comment>
<evidence type="ECO:0000259" key="6">
    <source>
        <dbReference type="PROSITE" id="PS50112"/>
    </source>
</evidence>
<dbReference type="Pfam" id="PF13426">
    <property type="entry name" value="PAS_9"/>
    <property type="match status" value="1"/>
</dbReference>
<dbReference type="Pfam" id="PF08448">
    <property type="entry name" value="PAS_4"/>
    <property type="match status" value="2"/>
</dbReference>
<evidence type="ECO:0000313" key="7">
    <source>
        <dbReference type="EMBL" id="TCC94667.1"/>
    </source>
</evidence>
<dbReference type="SUPFAM" id="SSF47384">
    <property type="entry name" value="Homodimeric domain of signal transducing histidine kinase"/>
    <property type="match status" value="1"/>
</dbReference>
<dbReference type="Pfam" id="PF08447">
    <property type="entry name" value="PAS_3"/>
    <property type="match status" value="1"/>
</dbReference>
<dbReference type="InterPro" id="IPR036097">
    <property type="entry name" value="HisK_dim/P_sf"/>
</dbReference>
<keyword evidence="5" id="KW-0418">Kinase</keyword>
<protein>
    <recommendedName>
        <fullName evidence="2">histidine kinase</fullName>
        <ecNumber evidence="2">2.7.13.3</ecNumber>
    </recommendedName>
</protein>
<dbReference type="InterPro" id="IPR013655">
    <property type="entry name" value="PAS_fold_3"/>
</dbReference>
<evidence type="ECO:0000256" key="1">
    <source>
        <dbReference type="ARBA" id="ARBA00000085"/>
    </source>
</evidence>
<dbReference type="SUPFAM" id="SSF55785">
    <property type="entry name" value="PYP-like sensor domain (PAS domain)"/>
    <property type="match status" value="4"/>
</dbReference>
<dbReference type="AlphaFoldDB" id="A0A4R0N5G7"/>
<feature type="domain" description="PAS" evidence="6">
    <location>
        <begin position="144"/>
        <end position="207"/>
    </location>
</feature>
<keyword evidence="3" id="KW-0597">Phosphoprotein</keyword>
<name>A0A4R0N5G7_9SPHI</name>
<dbReference type="Proteomes" id="UP000291117">
    <property type="component" value="Unassembled WGS sequence"/>
</dbReference>
<accession>A0A4R0N5G7</accession>
<organism evidence="7 8">
    <name type="scientific">Pedobacter hiemivivus</name>
    <dbReference type="NCBI Taxonomy" id="2530454"/>
    <lineage>
        <taxon>Bacteria</taxon>
        <taxon>Pseudomonadati</taxon>
        <taxon>Bacteroidota</taxon>
        <taxon>Sphingobacteriia</taxon>
        <taxon>Sphingobacteriales</taxon>
        <taxon>Sphingobacteriaceae</taxon>
        <taxon>Pedobacter</taxon>
    </lineage>
</organism>
<comment type="caution">
    <text evidence="7">The sequence shown here is derived from an EMBL/GenBank/DDBJ whole genome shotgun (WGS) entry which is preliminary data.</text>
</comment>
<feature type="domain" description="PAS" evidence="6">
    <location>
        <begin position="378"/>
        <end position="449"/>
    </location>
</feature>
<dbReference type="Gene3D" id="3.30.450.20">
    <property type="entry name" value="PAS domain"/>
    <property type="match status" value="5"/>
</dbReference>
<feature type="domain" description="PAS" evidence="6">
    <location>
        <begin position="503"/>
        <end position="573"/>
    </location>
</feature>
<keyword evidence="8" id="KW-1185">Reference proteome</keyword>